<keyword evidence="3" id="KW-0812">Transmembrane</keyword>
<keyword evidence="11" id="KW-1185">Reference proteome</keyword>
<dbReference type="Proteomes" id="UP000823388">
    <property type="component" value="Chromosome 9N"/>
</dbReference>
<comment type="subcellular location">
    <subcellularLocation>
        <location evidence="1">Endoplasmic reticulum membrane</location>
        <topology evidence="1">Multi-pass membrane protein</topology>
    </subcellularLocation>
</comment>
<gene>
    <name evidence="10" type="ORF">PVAP13_9NG768500</name>
</gene>
<evidence type="ECO:0000256" key="8">
    <source>
        <dbReference type="ARBA" id="ARBA00025752"/>
    </source>
</evidence>
<keyword evidence="4" id="KW-1133">Transmembrane helix</keyword>
<feature type="chain" id="PRO_5035737000" evidence="9">
    <location>
        <begin position="23"/>
        <end position="303"/>
    </location>
</feature>
<keyword evidence="5" id="KW-0472">Membrane</keyword>
<evidence type="ECO:0000256" key="9">
    <source>
        <dbReference type="SAM" id="SignalP"/>
    </source>
</evidence>
<keyword evidence="6" id="KW-0927">Auxin signaling pathway</keyword>
<keyword evidence="2" id="KW-0813">Transport</keyword>
<keyword evidence="9" id="KW-0732">Signal</keyword>
<comment type="function">
    <text evidence="7">Involved in cellular auxin homeostasis by regulating auxin metabolism. Regulates intracellular auxin accumulation at the endoplasmic reticulum and thus auxin availability for nuclear auxin signaling.</text>
</comment>
<dbReference type="GO" id="GO:0009734">
    <property type="term" value="P:auxin-activated signaling pathway"/>
    <property type="evidence" value="ECO:0007669"/>
    <property type="project" value="UniProtKB-KW"/>
</dbReference>
<evidence type="ECO:0000256" key="6">
    <source>
        <dbReference type="ARBA" id="ARBA00023294"/>
    </source>
</evidence>
<reference evidence="10" key="1">
    <citation type="submission" date="2020-05" db="EMBL/GenBank/DDBJ databases">
        <title>WGS assembly of Panicum virgatum.</title>
        <authorList>
            <person name="Lovell J.T."/>
            <person name="Jenkins J."/>
            <person name="Shu S."/>
            <person name="Juenger T.E."/>
            <person name="Schmutz J."/>
        </authorList>
    </citation>
    <scope>NUCLEOTIDE SEQUENCE</scope>
    <source>
        <strain evidence="10">AP13</strain>
    </source>
</reference>
<evidence type="ECO:0000256" key="1">
    <source>
        <dbReference type="ARBA" id="ARBA00004477"/>
    </source>
</evidence>
<evidence type="ECO:0000256" key="2">
    <source>
        <dbReference type="ARBA" id="ARBA00022448"/>
    </source>
</evidence>
<dbReference type="GO" id="GO:0080162">
    <property type="term" value="P:endoplasmic reticulum to cytosol auxin transport"/>
    <property type="evidence" value="ECO:0007669"/>
    <property type="project" value="InterPro"/>
</dbReference>
<accession>A0A8T0N3M6</accession>
<proteinExistence type="inferred from homology"/>
<dbReference type="InterPro" id="IPR004776">
    <property type="entry name" value="Mem_transp_PIN-like"/>
</dbReference>
<organism evidence="10 11">
    <name type="scientific">Panicum virgatum</name>
    <name type="common">Blackwell switchgrass</name>
    <dbReference type="NCBI Taxonomy" id="38727"/>
    <lineage>
        <taxon>Eukaryota</taxon>
        <taxon>Viridiplantae</taxon>
        <taxon>Streptophyta</taxon>
        <taxon>Embryophyta</taxon>
        <taxon>Tracheophyta</taxon>
        <taxon>Spermatophyta</taxon>
        <taxon>Magnoliopsida</taxon>
        <taxon>Liliopsida</taxon>
        <taxon>Poales</taxon>
        <taxon>Poaceae</taxon>
        <taxon>PACMAD clade</taxon>
        <taxon>Panicoideae</taxon>
        <taxon>Panicodae</taxon>
        <taxon>Paniceae</taxon>
        <taxon>Panicinae</taxon>
        <taxon>Panicum</taxon>
        <taxon>Panicum sect. Hiantes</taxon>
    </lineage>
</organism>
<dbReference type="InterPro" id="IPR045033">
    <property type="entry name" value="PILS1/3/4/5/7"/>
</dbReference>
<protein>
    <submittedName>
        <fullName evidence="10">Uncharacterized protein</fullName>
    </submittedName>
</protein>
<evidence type="ECO:0000313" key="10">
    <source>
        <dbReference type="EMBL" id="KAG2543797.1"/>
    </source>
</evidence>
<evidence type="ECO:0000256" key="7">
    <source>
        <dbReference type="ARBA" id="ARBA00025100"/>
    </source>
</evidence>
<dbReference type="EMBL" id="CM029054">
    <property type="protein sequence ID" value="KAG2543797.1"/>
    <property type="molecule type" value="Genomic_DNA"/>
</dbReference>
<sequence>MPVNMGIIFLIGAVLGWVSVKAFRPGEHLQGLVIACCSSGNWGTIPLMIIPAICNEVGSPFGDANTCNSLGLSYVSLSMALGNFYIWTHSYSVMRRSAKLYKAKCKNHHTRTEEHLGQDATDDYVAFVPPTSENFSDDCGNSISSPLPSNDFRDIFLSCYVRATKDLLVEVLKELWSPPSIAALVGFTIGAIDKMKSLVTEESSPLRVVQDTTKLLGDAAIPCTVLILGGNLTKGIGKTVIEPVVVISIVAIRYFVLPACGIGVVTAATKLGFLPRSPLYRYVLLLQSTVPPAMSIGTNSSAV</sequence>
<feature type="signal peptide" evidence="9">
    <location>
        <begin position="1"/>
        <end position="22"/>
    </location>
</feature>
<evidence type="ECO:0000256" key="3">
    <source>
        <dbReference type="ARBA" id="ARBA00022692"/>
    </source>
</evidence>
<evidence type="ECO:0000256" key="4">
    <source>
        <dbReference type="ARBA" id="ARBA00022989"/>
    </source>
</evidence>
<comment type="similarity">
    <text evidence="8">Belongs to the auxin efflux carrier (TC 2.A.69.2) family.</text>
</comment>
<evidence type="ECO:0000256" key="5">
    <source>
        <dbReference type="ARBA" id="ARBA00023136"/>
    </source>
</evidence>
<name>A0A8T0N3M6_PANVG</name>
<dbReference type="PANTHER" id="PTHR31651">
    <property type="match status" value="1"/>
</dbReference>
<evidence type="ECO:0000313" key="11">
    <source>
        <dbReference type="Proteomes" id="UP000823388"/>
    </source>
</evidence>
<dbReference type="GO" id="GO:0005789">
    <property type="term" value="C:endoplasmic reticulum membrane"/>
    <property type="evidence" value="ECO:0007669"/>
    <property type="project" value="UniProtKB-SubCell"/>
</dbReference>
<dbReference type="Pfam" id="PF03547">
    <property type="entry name" value="Mem_trans"/>
    <property type="match status" value="1"/>
</dbReference>
<dbReference type="PANTHER" id="PTHR31651:SF34">
    <property type="entry name" value="AUXIN EFFLUX CARRIER COMPONENT"/>
    <property type="match status" value="1"/>
</dbReference>
<comment type="caution">
    <text evidence="10">The sequence shown here is derived from an EMBL/GenBank/DDBJ whole genome shotgun (WGS) entry which is preliminary data.</text>
</comment>
<dbReference type="AlphaFoldDB" id="A0A8T0N3M6"/>